<keyword evidence="2" id="KW-1185">Reference proteome</keyword>
<proteinExistence type="predicted"/>
<accession>A0A512ARI0</accession>
<evidence type="ECO:0000313" key="2">
    <source>
        <dbReference type="Proteomes" id="UP000321464"/>
    </source>
</evidence>
<dbReference type="RefSeq" id="WP_147161496.1">
    <property type="nucleotide sequence ID" value="NZ_BJYR01000047.1"/>
</dbReference>
<sequence>MPERLHARVTAQLKLALLGDCGCGKTIGRLEREARSSGLTGAEIDAALGGRSFEARTAAAVAYACALKAGEGDAIARAHARALQFGITQDDLVAIENKAKRILASKPR</sequence>
<protein>
    <submittedName>
        <fullName evidence="1">Uncharacterized protein</fullName>
    </submittedName>
</protein>
<dbReference type="AlphaFoldDB" id="A0A512ARI0"/>
<dbReference type="Proteomes" id="UP000321464">
    <property type="component" value="Unassembled WGS sequence"/>
</dbReference>
<organism evidence="1 2">
    <name type="scientific">Novosphingobium sediminis</name>
    <dbReference type="NCBI Taxonomy" id="707214"/>
    <lineage>
        <taxon>Bacteria</taxon>
        <taxon>Pseudomonadati</taxon>
        <taxon>Pseudomonadota</taxon>
        <taxon>Alphaproteobacteria</taxon>
        <taxon>Sphingomonadales</taxon>
        <taxon>Sphingomonadaceae</taxon>
        <taxon>Novosphingobium</taxon>
    </lineage>
</organism>
<evidence type="ECO:0000313" key="1">
    <source>
        <dbReference type="EMBL" id="GEO02308.1"/>
    </source>
</evidence>
<gene>
    <name evidence="1" type="ORF">NSE01_41400</name>
</gene>
<dbReference type="EMBL" id="BJYR01000047">
    <property type="protein sequence ID" value="GEO02308.1"/>
    <property type="molecule type" value="Genomic_DNA"/>
</dbReference>
<name>A0A512ARI0_9SPHN</name>
<dbReference type="OrthoDB" id="7433214at2"/>
<reference evidence="1 2" key="1">
    <citation type="submission" date="2019-07" db="EMBL/GenBank/DDBJ databases">
        <title>Whole genome shotgun sequence of Novosphingobium sediminis NBRC 106119.</title>
        <authorList>
            <person name="Hosoyama A."/>
            <person name="Uohara A."/>
            <person name="Ohji S."/>
            <person name="Ichikawa N."/>
        </authorList>
    </citation>
    <scope>NUCLEOTIDE SEQUENCE [LARGE SCALE GENOMIC DNA]</scope>
    <source>
        <strain evidence="1 2">NBRC 106119</strain>
    </source>
</reference>
<dbReference type="SUPFAM" id="SSF69118">
    <property type="entry name" value="AhpD-like"/>
    <property type="match status" value="1"/>
</dbReference>
<comment type="caution">
    <text evidence="1">The sequence shown here is derived from an EMBL/GenBank/DDBJ whole genome shotgun (WGS) entry which is preliminary data.</text>
</comment>
<dbReference type="InterPro" id="IPR029032">
    <property type="entry name" value="AhpD-like"/>
</dbReference>